<feature type="region of interest" description="Disordered" evidence="1">
    <location>
        <begin position="61"/>
        <end position="85"/>
    </location>
</feature>
<name>A0ABY9RFQ6_9BURK</name>
<gene>
    <name evidence="2" type="ORF">RF679_15620</name>
</gene>
<proteinExistence type="predicted"/>
<protein>
    <submittedName>
        <fullName evidence="2">Uncharacterized protein</fullName>
    </submittedName>
</protein>
<evidence type="ECO:0000313" key="2">
    <source>
        <dbReference type="EMBL" id="WMW80062.1"/>
    </source>
</evidence>
<dbReference type="EMBL" id="CP133720">
    <property type="protein sequence ID" value="WMW80062.1"/>
    <property type="molecule type" value="Genomic_DNA"/>
</dbReference>
<evidence type="ECO:0000313" key="3">
    <source>
        <dbReference type="Proteomes" id="UP001181355"/>
    </source>
</evidence>
<dbReference type="Proteomes" id="UP001181355">
    <property type="component" value="Chromosome"/>
</dbReference>
<dbReference type="RefSeq" id="WP_309481555.1">
    <property type="nucleotide sequence ID" value="NZ_CP133720.1"/>
</dbReference>
<sequence>MYPQTHKASISIMSVITRTINAKLIQALLDHGSMDLGEKNKASNNNEKFPVNIKDLGKHLEHAHMQHQTKNTDPPSKDKAYVRATTSRHRDCAATVIQSQFLTQPQNQIHALIALE</sequence>
<organism evidence="2 3">
    <name type="scientific">Undibacterium cyanobacteriorum</name>
    <dbReference type="NCBI Taxonomy" id="3073561"/>
    <lineage>
        <taxon>Bacteria</taxon>
        <taxon>Pseudomonadati</taxon>
        <taxon>Pseudomonadota</taxon>
        <taxon>Betaproteobacteria</taxon>
        <taxon>Burkholderiales</taxon>
        <taxon>Oxalobacteraceae</taxon>
        <taxon>Undibacterium</taxon>
    </lineage>
</organism>
<evidence type="ECO:0000256" key="1">
    <source>
        <dbReference type="SAM" id="MobiDB-lite"/>
    </source>
</evidence>
<keyword evidence="3" id="KW-1185">Reference proteome</keyword>
<reference evidence="2" key="1">
    <citation type="submission" date="2023-09" db="EMBL/GenBank/DDBJ databases">
        <title>Undibacterium sp. 20NA77.5 isolated from freshwater.</title>
        <authorList>
            <person name="Le V."/>
            <person name="Ko S.-R."/>
            <person name="Ahn C.-Y."/>
            <person name="Oh H.-M."/>
        </authorList>
    </citation>
    <scope>NUCLEOTIDE SEQUENCE</scope>
    <source>
        <strain evidence="2">20NA77.5</strain>
    </source>
</reference>
<accession>A0ABY9RFQ6</accession>